<keyword evidence="1" id="KW-1133">Transmembrane helix</keyword>
<evidence type="ECO:0000256" key="1">
    <source>
        <dbReference type="SAM" id="Phobius"/>
    </source>
</evidence>
<organism evidence="2">
    <name type="scientific">marine sediment metagenome</name>
    <dbReference type="NCBI Taxonomy" id="412755"/>
    <lineage>
        <taxon>unclassified sequences</taxon>
        <taxon>metagenomes</taxon>
        <taxon>ecological metagenomes</taxon>
    </lineage>
</organism>
<dbReference type="EMBL" id="LAZR01055409">
    <property type="protein sequence ID" value="KKK76430.1"/>
    <property type="molecule type" value="Genomic_DNA"/>
</dbReference>
<feature type="transmembrane region" description="Helical" evidence="1">
    <location>
        <begin position="72"/>
        <end position="92"/>
    </location>
</feature>
<comment type="caution">
    <text evidence="2">The sequence shown here is derived from an EMBL/GenBank/DDBJ whole genome shotgun (WGS) entry which is preliminary data.</text>
</comment>
<gene>
    <name evidence="2" type="ORF">LCGC14_2863730</name>
</gene>
<name>A0A0F8YRQ0_9ZZZZ</name>
<sequence length="131" mass="14159">CIMSIEYPLLVLLGAFLTFYLAKHSRFDGVRASSSLSIIAYLIFSALNLNPDLYAIVFFGGTFIGMSAPHRFGIYTVASSSILFSILFEFLVPKLDGYGGALGISAFLSVCICHTCILLGAPRSKKPPPVQ</sequence>
<feature type="transmembrane region" description="Helical" evidence="1">
    <location>
        <begin position="38"/>
        <end position="60"/>
    </location>
</feature>
<accession>A0A0F8YRQ0</accession>
<keyword evidence="1" id="KW-0812">Transmembrane</keyword>
<protein>
    <submittedName>
        <fullName evidence="2">Uncharacterized protein</fullName>
    </submittedName>
</protein>
<reference evidence="2" key="1">
    <citation type="journal article" date="2015" name="Nature">
        <title>Complex archaea that bridge the gap between prokaryotes and eukaryotes.</title>
        <authorList>
            <person name="Spang A."/>
            <person name="Saw J.H."/>
            <person name="Jorgensen S.L."/>
            <person name="Zaremba-Niedzwiedzka K."/>
            <person name="Martijn J."/>
            <person name="Lind A.E."/>
            <person name="van Eijk R."/>
            <person name="Schleper C."/>
            <person name="Guy L."/>
            <person name="Ettema T.J."/>
        </authorList>
    </citation>
    <scope>NUCLEOTIDE SEQUENCE</scope>
</reference>
<feature type="non-terminal residue" evidence="2">
    <location>
        <position position="1"/>
    </location>
</feature>
<keyword evidence="1" id="KW-0472">Membrane</keyword>
<proteinExistence type="predicted"/>
<evidence type="ECO:0000313" key="2">
    <source>
        <dbReference type="EMBL" id="KKK76430.1"/>
    </source>
</evidence>
<dbReference type="AlphaFoldDB" id="A0A0F8YRQ0"/>
<feature type="transmembrane region" description="Helical" evidence="1">
    <location>
        <begin position="7"/>
        <end position="26"/>
    </location>
</feature>
<feature type="transmembrane region" description="Helical" evidence="1">
    <location>
        <begin position="98"/>
        <end position="121"/>
    </location>
</feature>